<accession>A0ABV5M9N6</accession>
<protein>
    <recommendedName>
        <fullName evidence="4">Integral membrane protein</fullName>
    </recommendedName>
</protein>
<gene>
    <name evidence="2" type="ORF">ACFFTR_21020</name>
</gene>
<keyword evidence="3" id="KW-1185">Reference proteome</keyword>
<dbReference type="RefSeq" id="WP_223103913.1">
    <property type="nucleotide sequence ID" value="NZ_CP061913.1"/>
</dbReference>
<keyword evidence="1" id="KW-0812">Transmembrane</keyword>
<evidence type="ECO:0000313" key="3">
    <source>
        <dbReference type="Proteomes" id="UP001589608"/>
    </source>
</evidence>
<feature type="transmembrane region" description="Helical" evidence="1">
    <location>
        <begin position="101"/>
        <end position="119"/>
    </location>
</feature>
<feature type="transmembrane region" description="Helical" evidence="1">
    <location>
        <begin position="139"/>
        <end position="161"/>
    </location>
</feature>
<feature type="transmembrane region" description="Helical" evidence="1">
    <location>
        <begin position="31"/>
        <end position="52"/>
    </location>
</feature>
<keyword evidence="1" id="KW-0472">Membrane</keyword>
<name>A0ABV5M9N6_9ACTN</name>
<evidence type="ECO:0000313" key="2">
    <source>
        <dbReference type="EMBL" id="MFB9445567.1"/>
    </source>
</evidence>
<feature type="transmembrane region" description="Helical" evidence="1">
    <location>
        <begin position="72"/>
        <end position="94"/>
    </location>
</feature>
<dbReference type="EMBL" id="JBHMCA010000042">
    <property type="protein sequence ID" value="MFB9445567.1"/>
    <property type="molecule type" value="Genomic_DNA"/>
</dbReference>
<reference evidence="2 3" key="1">
    <citation type="submission" date="2024-09" db="EMBL/GenBank/DDBJ databases">
        <authorList>
            <person name="Sun Q."/>
            <person name="Mori K."/>
        </authorList>
    </citation>
    <scope>NUCLEOTIDE SEQUENCE [LARGE SCALE GENOMIC DNA]</scope>
    <source>
        <strain evidence="2 3">JCM 3307</strain>
    </source>
</reference>
<sequence>MRARRPNRLRRAATRAHAEFRDTLTAPQRSALIACVSFALTMVATRAVTGSIRRRRTGAQARRPAVLRDVTVAGVHIHHYVPGVALLAATGALAVRGTDRVGVHCLVGAGYGVGGALVVDEAPLLLNLRDVYWSREGRWATGLVLGIAAAGAAYFTALPLWRGIAAELHEHGDPDHG</sequence>
<dbReference type="Proteomes" id="UP001589608">
    <property type="component" value="Unassembled WGS sequence"/>
</dbReference>
<evidence type="ECO:0000256" key="1">
    <source>
        <dbReference type="SAM" id="Phobius"/>
    </source>
</evidence>
<proteinExistence type="predicted"/>
<keyword evidence="1" id="KW-1133">Transmembrane helix</keyword>
<evidence type="ECO:0008006" key="4">
    <source>
        <dbReference type="Google" id="ProtNLM"/>
    </source>
</evidence>
<comment type="caution">
    <text evidence="2">The sequence shown here is derived from an EMBL/GenBank/DDBJ whole genome shotgun (WGS) entry which is preliminary data.</text>
</comment>
<organism evidence="2 3">
    <name type="scientific">Dactylosporangium vinaceum</name>
    <dbReference type="NCBI Taxonomy" id="53362"/>
    <lineage>
        <taxon>Bacteria</taxon>
        <taxon>Bacillati</taxon>
        <taxon>Actinomycetota</taxon>
        <taxon>Actinomycetes</taxon>
        <taxon>Micromonosporales</taxon>
        <taxon>Micromonosporaceae</taxon>
        <taxon>Dactylosporangium</taxon>
    </lineage>
</organism>